<organism evidence="7 8">
    <name type="scientific">Champsocephalus gunnari</name>
    <name type="common">Mackerel icefish</name>
    <dbReference type="NCBI Taxonomy" id="52237"/>
    <lineage>
        <taxon>Eukaryota</taxon>
        <taxon>Metazoa</taxon>
        <taxon>Chordata</taxon>
        <taxon>Craniata</taxon>
        <taxon>Vertebrata</taxon>
        <taxon>Euteleostomi</taxon>
        <taxon>Actinopterygii</taxon>
        <taxon>Neopterygii</taxon>
        <taxon>Teleostei</taxon>
        <taxon>Neoteleostei</taxon>
        <taxon>Acanthomorphata</taxon>
        <taxon>Eupercaria</taxon>
        <taxon>Perciformes</taxon>
        <taxon>Notothenioidei</taxon>
        <taxon>Channichthyidae</taxon>
        <taxon>Champsocephalus</taxon>
    </lineage>
</organism>
<keyword evidence="8" id="KW-1185">Reference proteome</keyword>
<comment type="subcellular location">
    <subcellularLocation>
        <location evidence="1">Secreted</location>
    </subcellularLocation>
</comment>
<feature type="signal peptide" evidence="5">
    <location>
        <begin position="1"/>
        <end position="19"/>
    </location>
</feature>
<proteinExistence type="predicted"/>
<evidence type="ECO:0000313" key="8">
    <source>
        <dbReference type="Proteomes" id="UP001331515"/>
    </source>
</evidence>
<dbReference type="InterPro" id="IPR025155">
    <property type="entry name" value="WxxW_domain"/>
</dbReference>
<feature type="domain" description="WxxW" evidence="6">
    <location>
        <begin position="161"/>
        <end position="245"/>
    </location>
</feature>
<dbReference type="EMBL" id="JAURVH010001531">
    <property type="protein sequence ID" value="KAK5903125.1"/>
    <property type="molecule type" value="Genomic_DNA"/>
</dbReference>
<keyword evidence="2" id="KW-0964">Secreted</keyword>
<dbReference type="PANTHER" id="PTHR15031:SF4">
    <property type="entry name" value="CARTILAGE INTERMEDIATE LAYER PROTEIN 1"/>
    <property type="match status" value="1"/>
</dbReference>
<accession>A0AAN8CGE0</accession>
<evidence type="ECO:0000256" key="1">
    <source>
        <dbReference type="ARBA" id="ARBA00004613"/>
    </source>
</evidence>
<dbReference type="InterPro" id="IPR039675">
    <property type="entry name" value="CILP1/CILP2"/>
</dbReference>
<keyword evidence="3 5" id="KW-0732">Signal</keyword>
<comment type="caution">
    <text evidence="7">The sequence shown here is derived from an EMBL/GenBank/DDBJ whole genome shotgun (WGS) entry which is preliminary data.</text>
</comment>
<reference evidence="7 8" key="1">
    <citation type="journal article" date="2023" name="Mol. Biol. Evol.">
        <title>Genomics of Secondarily Temperate Adaptation in the Only Non-Antarctic Icefish.</title>
        <authorList>
            <person name="Rivera-Colon A.G."/>
            <person name="Rayamajhi N."/>
            <person name="Minhas B.F."/>
            <person name="Madrigal G."/>
            <person name="Bilyk K.T."/>
            <person name="Yoon V."/>
            <person name="Hune M."/>
            <person name="Gregory S."/>
            <person name="Cheng C.H.C."/>
            <person name="Catchen J.M."/>
        </authorList>
    </citation>
    <scope>NUCLEOTIDE SEQUENCE [LARGE SCALE GENOMIC DNA]</scope>
    <source>
        <tissue evidence="7">White muscle</tissue>
    </source>
</reference>
<dbReference type="GO" id="GO:0005576">
    <property type="term" value="C:extracellular region"/>
    <property type="evidence" value="ECO:0007669"/>
    <property type="project" value="UniProtKB-SubCell"/>
</dbReference>
<evidence type="ECO:0000259" key="6">
    <source>
        <dbReference type="Pfam" id="PF13330"/>
    </source>
</evidence>
<evidence type="ECO:0000256" key="4">
    <source>
        <dbReference type="ARBA" id="ARBA00023180"/>
    </source>
</evidence>
<sequence>MIKLLSVAIVAALFLESHQQRPGPFVRPAAPVVKPGTPRPGPFVRPSAPAVKPEHPCDSLTHIECWTDWFDRDDPSGSGDWETYYNLYKENPGKICPKPHAIEAMTLSGLSVAAAGEVIFKNDAASGFVCRNVDQPKNKKCSDYRVRFSCHPPFCGGGVCWTNWFDRDNPSGTGDWEHLSDLRNENPGKICEYPLYIEVVTTDTMTPAVSTGENFHTFNPTQGFVCLRKDQKSGGCRDYKVRFGCPCKN</sequence>
<feature type="chain" id="PRO_5042813266" description="WxxW domain-containing protein" evidence="5">
    <location>
        <begin position="20"/>
        <end position="249"/>
    </location>
</feature>
<gene>
    <name evidence="7" type="ORF">CgunFtcFv8_006933</name>
</gene>
<evidence type="ECO:0000313" key="7">
    <source>
        <dbReference type="EMBL" id="KAK5903125.1"/>
    </source>
</evidence>
<dbReference type="Pfam" id="PF13330">
    <property type="entry name" value="Mucin2_WxxW"/>
    <property type="match status" value="2"/>
</dbReference>
<protein>
    <recommendedName>
        <fullName evidence="6">WxxW domain-containing protein</fullName>
    </recommendedName>
</protein>
<name>A0AAN8CGE0_CHAGU</name>
<dbReference type="Proteomes" id="UP001331515">
    <property type="component" value="Unassembled WGS sequence"/>
</dbReference>
<evidence type="ECO:0000256" key="5">
    <source>
        <dbReference type="SAM" id="SignalP"/>
    </source>
</evidence>
<keyword evidence="4" id="KW-0325">Glycoprotein</keyword>
<dbReference type="PANTHER" id="PTHR15031">
    <property type="entry name" value="CARTILAGE INTERMEDIATE LAYER PROTEIN CLIP"/>
    <property type="match status" value="1"/>
</dbReference>
<feature type="domain" description="WxxW" evidence="6">
    <location>
        <begin position="66"/>
        <end position="150"/>
    </location>
</feature>
<evidence type="ECO:0000256" key="3">
    <source>
        <dbReference type="ARBA" id="ARBA00022729"/>
    </source>
</evidence>
<evidence type="ECO:0000256" key="2">
    <source>
        <dbReference type="ARBA" id="ARBA00022525"/>
    </source>
</evidence>
<dbReference type="AlphaFoldDB" id="A0AAN8CGE0"/>